<dbReference type="PANTHER" id="PTHR37255:SF1">
    <property type="entry name" value="OS07G0669600 PROTEIN"/>
    <property type="match status" value="1"/>
</dbReference>
<dbReference type="Proteomes" id="UP001279734">
    <property type="component" value="Unassembled WGS sequence"/>
</dbReference>
<feature type="compositionally biased region" description="Polar residues" evidence="2">
    <location>
        <begin position="140"/>
        <end position="151"/>
    </location>
</feature>
<feature type="region of interest" description="Disordered" evidence="2">
    <location>
        <begin position="112"/>
        <end position="169"/>
    </location>
</feature>
<dbReference type="EMBL" id="BSYO01000034">
    <property type="protein sequence ID" value="GMH28420.1"/>
    <property type="molecule type" value="Genomic_DNA"/>
</dbReference>
<name>A0AAD3TF08_NEPGR</name>
<protein>
    <submittedName>
        <fullName evidence="3">Uncharacterized protein</fullName>
    </submittedName>
</protein>
<sequence length="390" mass="43071">MVKVFGGLTEDERKALRGSKFAPLPTQPSSSTRFQPRVAHPGGAVATNKAVALAKFLERKLQEPHGLDALNPDLVESAVKNAKETVIAITLPSYTQAGPSACPVVAEEVAGVETSHPESPTVNPVASSSQPKVGEHHPTWSFTPGSMTLSPRPSPVERRPDSTPTSGPRVSLTEAVLTVPFFTEDKIIDSLKIGLHQRKLYIRQLQDEINHLRRNQVDPSALQQCQDQISNLQVELQSARDTLELSNQQNVELRSENARLHSELRACFKPEEVGHKLNTRFLEGVQLCQQIALLVDPQFPIRFFDERNRCARCSSTCRGFFDSGGTSKSGQKIRHVISFDGCEDTSSMAGRCVSEPKKLKRKAREKKKQPKKNKRKNKKFKAKGDAGLNG</sequence>
<proteinExistence type="predicted"/>
<gene>
    <name evidence="3" type="ORF">Nepgr_030263</name>
</gene>
<feature type="compositionally biased region" description="Polar residues" evidence="2">
    <location>
        <begin position="117"/>
        <end position="131"/>
    </location>
</feature>
<evidence type="ECO:0000313" key="3">
    <source>
        <dbReference type="EMBL" id="GMH28420.1"/>
    </source>
</evidence>
<keyword evidence="4" id="KW-1185">Reference proteome</keyword>
<evidence type="ECO:0000313" key="4">
    <source>
        <dbReference type="Proteomes" id="UP001279734"/>
    </source>
</evidence>
<keyword evidence="1" id="KW-0175">Coiled coil</keyword>
<feature type="compositionally biased region" description="Basic residues" evidence="2">
    <location>
        <begin position="358"/>
        <end position="381"/>
    </location>
</feature>
<dbReference type="AlphaFoldDB" id="A0AAD3TF08"/>
<feature type="region of interest" description="Disordered" evidence="2">
    <location>
        <begin position="345"/>
        <end position="390"/>
    </location>
</feature>
<reference evidence="3" key="1">
    <citation type="submission" date="2023-05" db="EMBL/GenBank/DDBJ databases">
        <title>Nepenthes gracilis genome sequencing.</title>
        <authorList>
            <person name="Fukushima K."/>
        </authorList>
    </citation>
    <scope>NUCLEOTIDE SEQUENCE</scope>
    <source>
        <strain evidence="3">SING2019-196</strain>
    </source>
</reference>
<accession>A0AAD3TF08</accession>
<evidence type="ECO:0000256" key="1">
    <source>
        <dbReference type="SAM" id="Coils"/>
    </source>
</evidence>
<feature type="coiled-coil region" evidence="1">
    <location>
        <begin position="222"/>
        <end position="263"/>
    </location>
</feature>
<dbReference type="PANTHER" id="PTHR37255">
    <property type="entry name" value="OS07G0669600 PROTEIN"/>
    <property type="match status" value="1"/>
</dbReference>
<evidence type="ECO:0000256" key="2">
    <source>
        <dbReference type="SAM" id="MobiDB-lite"/>
    </source>
</evidence>
<comment type="caution">
    <text evidence="3">The sequence shown here is derived from an EMBL/GenBank/DDBJ whole genome shotgun (WGS) entry which is preliminary data.</text>
</comment>
<organism evidence="3 4">
    <name type="scientific">Nepenthes gracilis</name>
    <name type="common">Slender pitcher plant</name>
    <dbReference type="NCBI Taxonomy" id="150966"/>
    <lineage>
        <taxon>Eukaryota</taxon>
        <taxon>Viridiplantae</taxon>
        <taxon>Streptophyta</taxon>
        <taxon>Embryophyta</taxon>
        <taxon>Tracheophyta</taxon>
        <taxon>Spermatophyta</taxon>
        <taxon>Magnoliopsida</taxon>
        <taxon>eudicotyledons</taxon>
        <taxon>Gunneridae</taxon>
        <taxon>Pentapetalae</taxon>
        <taxon>Caryophyllales</taxon>
        <taxon>Nepenthaceae</taxon>
        <taxon>Nepenthes</taxon>
    </lineage>
</organism>
<feature type="region of interest" description="Disordered" evidence="2">
    <location>
        <begin position="16"/>
        <end position="40"/>
    </location>
</feature>